<evidence type="ECO:0000256" key="1">
    <source>
        <dbReference type="SAM" id="MobiDB-lite"/>
    </source>
</evidence>
<reference evidence="2 3" key="1">
    <citation type="submission" date="2019-09" db="EMBL/GenBank/DDBJ databases">
        <title>Whole genome sequencing of Microbacterium maritypicum.</title>
        <authorList>
            <person name="Lenchi N."/>
        </authorList>
    </citation>
    <scope>NUCLEOTIDE SEQUENCE [LARGE SCALE GENOMIC DNA]</scope>
    <source>
        <strain evidence="2 3">DSM 12512</strain>
    </source>
</reference>
<name>A0AAD3WZS2_MICMQ</name>
<comment type="caution">
    <text evidence="2">The sequence shown here is derived from an EMBL/GenBank/DDBJ whole genome shotgun (WGS) entry which is preliminary data.</text>
</comment>
<dbReference type="RefSeq" id="WP_151487361.1">
    <property type="nucleotide sequence ID" value="NZ_BAAAIN010000005.1"/>
</dbReference>
<protein>
    <submittedName>
        <fullName evidence="2">Uncharacterized protein</fullName>
    </submittedName>
</protein>
<proteinExistence type="predicted"/>
<dbReference type="EMBL" id="WAAQ01000003">
    <property type="protein sequence ID" value="KAB1881458.1"/>
    <property type="molecule type" value="Genomic_DNA"/>
</dbReference>
<dbReference type="AlphaFoldDB" id="A0AAD3WZS2"/>
<evidence type="ECO:0000313" key="2">
    <source>
        <dbReference type="EMBL" id="KAB1881458.1"/>
    </source>
</evidence>
<dbReference type="Proteomes" id="UP000436027">
    <property type="component" value="Unassembled WGS sequence"/>
</dbReference>
<gene>
    <name evidence="2" type="ORF">F6W70_16400</name>
</gene>
<accession>A0AAD3WZS2</accession>
<sequence length="424" mass="47628">MSYDLEVYGKVALTTKELAKVVSSVRGLKAAVDRRSQTISSIVHKRTREMAFELDGPDLVESEDIPEEWTEVADATVLYSIHVSYDVQSGAGGFSFSVDEAKLSVATAFAARLAERIGGTVIDPQTYEPPEREPDPEPAPDPEPPRPRFLHLRWYRLLDDANDKDLAEIYLRTAREFFKPGVPPRFGTHEPFQGRFPRDDDAQFDAMYREDCYLSDLILAGKPIEHGTIDGWTNDLERRTQSIRLKFELDRLEKVKALDAIEPFFVALAERTGSFFAFAEVNTSRYGTAHPLMDVKLKDPWSGLPTAPQWLTWFEPEYAEMVAPHLDPIRTKANGQGTLHRWTEHPAGADELLRLSGDPWIPAGFRGVLDPAGDGRCAQAAAVMPASLRYPVPESPQALRIEAHYARVREIEANARNRAAEGRR</sequence>
<evidence type="ECO:0000313" key="3">
    <source>
        <dbReference type="Proteomes" id="UP000436027"/>
    </source>
</evidence>
<feature type="region of interest" description="Disordered" evidence="1">
    <location>
        <begin position="120"/>
        <end position="147"/>
    </location>
</feature>
<organism evidence="2 3">
    <name type="scientific">Microbacterium maritypicum</name>
    <name type="common">Microbacterium liquefaciens</name>
    <dbReference type="NCBI Taxonomy" id="33918"/>
    <lineage>
        <taxon>Bacteria</taxon>
        <taxon>Bacillati</taxon>
        <taxon>Actinomycetota</taxon>
        <taxon>Actinomycetes</taxon>
        <taxon>Micrococcales</taxon>
        <taxon>Microbacteriaceae</taxon>
        <taxon>Microbacterium</taxon>
    </lineage>
</organism>